<keyword evidence="2" id="KW-1185">Reference proteome</keyword>
<dbReference type="Proteomes" id="UP000326757">
    <property type="component" value="Unassembled WGS sequence"/>
</dbReference>
<accession>A0A5N6KM96</accession>
<dbReference type="EMBL" id="VIGI01000001">
    <property type="protein sequence ID" value="KAB8304964.1"/>
    <property type="molecule type" value="Genomic_DNA"/>
</dbReference>
<name>A0A5N6KM96_MONLA</name>
<reference evidence="1 2" key="1">
    <citation type="submission" date="2019-06" db="EMBL/GenBank/DDBJ databases">
        <title>Genome Sequence of the Brown Rot Fungal Pathogen Monilinia laxa.</title>
        <authorList>
            <person name="De Miccolis Angelini R.M."/>
            <person name="Landi L."/>
            <person name="Abate D."/>
            <person name="Pollastro S."/>
            <person name="Romanazzi G."/>
            <person name="Faretra F."/>
        </authorList>
    </citation>
    <scope>NUCLEOTIDE SEQUENCE [LARGE SCALE GENOMIC DNA]</scope>
    <source>
        <strain evidence="1 2">Mlax316</strain>
    </source>
</reference>
<protein>
    <submittedName>
        <fullName evidence="1">Uncharacterized protein</fullName>
    </submittedName>
</protein>
<sequence length="77" mass="9412">MDDAGCWVLNAWPHTWCLQNSASIEYMTWDFSHRVCFFLQLWNERTDDTIHALKVDEKKKKSLMLRLEWVAWLYLYL</sequence>
<evidence type="ECO:0000313" key="1">
    <source>
        <dbReference type="EMBL" id="KAB8304964.1"/>
    </source>
</evidence>
<dbReference type="AlphaFoldDB" id="A0A5N6KM96"/>
<comment type="caution">
    <text evidence="1">The sequence shown here is derived from an EMBL/GenBank/DDBJ whole genome shotgun (WGS) entry which is preliminary data.</text>
</comment>
<proteinExistence type="predicted"/>
<gene>
    <name evidence="1" type="ORF">EYC80_004279</name>
</gene>
<organism evidence="1 2">
    <name type="scientific">Monilinia laxa</name>
    <name type="common">Brown rot fungus</name>
    <name type="synonym">Sclerotinia laxa</name>
    <dbReference type="NCBI Taxonomy" id="61186"/>
    <lineage>
        <taxon>Eukaryota</taxon>
        <taxon>Fungi</taxon>
        <taxon>Dikarya</taxon>
        <taxon>Ascomycota</taxon>
        <taxon>Pezizomycotina</taxon>
        <taxon>Leotiomycetes</taxon>
        <taxon>Helotiales</taxon>
        <taxon>Sclerotiniaceae</taxon>
        <taxon>Monilinia</taxon>
    </lineage>
</organism>
<evidence type="ECO:0000313" key="2">
    <source>
        <dbReference type="Proteomes" id="UP000326757"/>
    </source>
</evidence>